<sequence length="81" mass="9115">MTKILERYRECTKDVPANKFGDDYIQNGLRMSWSYLVYGDCASSATTLCVEALLKDKVSSANCNKEISIPPLPTLNPRKQL</sequence>
<keyword evidence="2" id="KW-1185">Reference proteome</keyword>
<comment type="caution">
    <text evidence="1">The sequence shown here is derived from an EMBL/GenBank/DDBJ whole genome shotgun (WGS) entry which is preliminary data.</text>
</comment>
<dbReference type="EMBL" id="QJKJ01001098">
    <property type="protein sequence ID" value="RDY09210.1"/>
    <property type="molecule type" value="Genomic_DNA"/>
</dbReference>
<accession>A0A371I2E5</accession>
<reference evidence="1" key="1">
    <citation type="submission" date="2018-05" db="EMBL/GenBank/DDBJ databases">
        <title>Draft genome of Mucuna pruriens seed.</title>
        <authorList>
            <person name="Nnadi N.E."/>
            <person name="Vos R."/>
            <person name="Hasami M.H."/>
            <person name="Devisetty U.K."/>
            <person name="Aguiy J.C."/>
        </authorList>
    </citation>
    <scope>NUCLEOTIDE SEQUENCE [LARGE SCALE GENOMIC DNA]</scope>
    <source>
        <strain evidence="1">JCA_2017</strain>
    </source>
</reference>
<proteinExistence type="predicted"/>
<evidence type="ECO:0000313" key="2">
    <source>
        <dbReference type="Proteomes" id="UP000257109"/>
    </source>
</evidence>
<gene>
    <name evidence="1" type="ORF">CR513_06461</name>
</gene>
<feature type="non-terminal residue" evidence="1">
    <location>
        <position position="1"/>
    </location>
</feature>
<evidence type="ECO:0000313" key="1">
    <source>
        <dbReference type="EMBL" id="RDY09210.1"/>
    </source>
</evidence>
<name>A0A371I2E5_MUCPR</name>
<feature type="non-terminal residue" evidence="1">
    <location>
        <position position="81"/>
    </location>
</feature>
<dbReference type="Proteomes" id="UP000257109">
    <property type="component" value="Unassembled WGS sequence"/>
</dbReference>
<protein>
    <submittedName>
        <fullName evidence="1">Uncharacterized protein</fullName>
    </submittedName>
</protein>
<organism evidence="1 2">
    <name type="scientific">Mucuna pruriens</name>
    <name type="common">Velvet bean</name>
    <name type="synonym">Dolichos pruriens</name>
    <dbReference type="NCBI Taxonomy" id="157652"/>
    <lineage>
        <taxon>Eukaryota</taxon>
        <taxon>Viridiplantae</taxon>
        <taxon>Streptophyta</taxon>
        <taxon>Embryophyta</taxon>
        <taxon>Tracheophyta</taxon>
        <taxon>Spermatophyta</taxon>
        <taxon>Magnoliopsida</taxon>
        <taxon>eudicotyledons</taxon>
        <taxon>Gunneridae</taxon>
        <taxon>Pentapetalae</taxon>
        <taxon>rosids</taxon>
        <taxon>fabids</taxon>
        <taxon>Fabales</taxon>
        <taxon>Fabaceae</taxon>
        <taxon>Papilionoideae</taxon>
        <taxon>50 kb inversion clade</taxon>
        <taxon>NPAAA clade</taxon>
        <taxon>indigoferoid/millettioid clade</taxon>
        <taxon>Phaseoleae</taxon>
        <taxon>Mucuna</taxon>
    </lineage>
</organism>
<dbReference type="AlphaFoldDB" id="A0A371I2E5"/>